<sequence length="110" mass="12306">MELEEEQVDSKIRRSAVCFVFGTPPSPRGREARRRLEIRISMVGGRKKGDEAGKKIRRFRGCSVVEERAGLHFPRLQELEGDFGQEHGDLGGLGLRIGKKLVQMIDSSGI</sequence>
<accession>A0A2R6W8M1</accession>
<dbReference type="EMBL" id="KZ772800">
    <property type="protein sequence ID" value="PTQ30191.1"/>
    <property type="molecule type" value="Genomic_DNA"/>
</dbReference>
<dbReference type="AlphaFoldDB" id="A0A2R6W8M1"/>
<evidence type="ECO:0000313" key="2">
    <source>
        <dbReference type="Proteomes" id="UP000244005"/>
    </source>
</evidence>
<reference evidence="2" key="1">
    <citation type="journal article" date="2017" name="Cell">
        <title>Insights into land plant evolution garnered from the Marchantia polymorpha genome.</title>
        <authorList>
            <person name="Bowman J.L."/>
            <person name="Kohchi T."/>
            <person name="Yamato K.T."/>
            <person name="Jenkins J."/>
            <person name="Shu S."/>
            <person name="Ishizaki K."/>
            <person name="Yamaoka S."/>
            <person name="Nishihama R."/>
            <person name="Nakamura Y."/>
            <person name="Berger F."/>
            <person name="Adam C."/>
            <person name="Aki S.S."/>
            <person name="Althoff F."/>
            <person name="Araki T."/>
            <person name="Arteaga-Vazquez M.A."/>
            <person name="Balasubrmanian S."/>
            <person name="Barry K."/>
            <person name="Bauer D."/>
            <person name="Boehm C.R."/>
            <person name="Briginshaw L."/>
            <person name="Caballero-Perez J."/>
            <person name="Catarino B."/>
            <person name="Chen F."/>
            <person name="Chiyoda S."/>
            <person name="Chovatia M."/>
            <person name="Davies K.M."/>
            <person name="Delmans M."/>
            <person name="Demura T."/>
            <person name="Dierschke T."/>
            <person name="Dolan L."/>
            <person name="Dorantes-Acosta A.E."/>
            <person name="Eklund D.M."/>
            <person name="Florent S.N."/>
            <person name="Flores-Sandoval E."/>
            <person name="Fujiyama A."/>
            <person name="Fukuzawa H."/>
            <person name="Galik B."/>
            <person name="Grimanelli D."/>
            <person name="Grimwood J."/>
            <person name="Grossniklaus U."/>
            <person name="Hamada T."/>
            <person name="Haseloff J."/>
            <person name="Hetherington A.J."/>
            <person name="Higo A."/>
            <person name="Hirakawa Y."/>
            <person name="Hundley H.N."/>
            <person name="Ikeda Y."/>
            <person name="Inoue K."/>
            <person name="Inoue S.I."/>
            <person name="Ishida S."/>
            <person name="Jia Q."/>
            <person name="Kakita M."/>
            <person name="Kanazawa T."/>
            <person name="Kawai Y."/>
            <person name="Kawashima T."/>
            <person name="Kennedy M."/>
            <person name="Kinose K."/>
            <person name="Kinoshita T."/>
            <person name="Kohara Y."/>
            <person name="Koide E."/>
            <person name="Komatsu K."/>
            <person name="Kopischke S."/>
            <person name="Kubo M."/>
            <person name="Kyozuka J."/>
            <person name="Lagercrantz U."/>
            <person name="Lin S.S."/>
            <person name="Lindquist E."/>
            <person name="Lipzen A.M."/>
            <person name="Lu C.W."/>
            <person name="De Luna E."/>
            <person name="Martienssen R.A."/>
            <person name="Minamino N."/>
            <person name="Mizutani M."/>
            <person name="Mizutani M."/>
            <person name="Mochizuki N."/>
            <person name="Monte I."/>
            <person name="Mosher R."/>
            <person name="Nagasaki H."/>
            <person name="Nakagami H."/>
            <person name="Naramoto S."/>
            <person name="Nishitani K."/>
            <person name="Ohtani M."/>
            <person name="Okamoto T."/>
            <person name="Okumura M."/>
            <person name="Phillips J."/>
            <person name="Pollak B."/>
            <person name="Reinders A."/>
            <person name="Rovekamp M."/>
            <person name="Sano R."/>
            <person name="Sawa S."/>
            <person name="Schmid M.W."/>
            <person name="Shirakawa M."/>
            <person name="Solano R."/>
            <person name="Spunde A."/>
            <person name="Suetsugu N."/>
            <person name="Sugano S."/>
            <person name="Sugiyama A."/>
            <person name="Sun R."/>
            <person name="Suzuki Y."/>
            <person name="Takenaka M."/>
            <person name="Takezawa D."/>
            <person name="Tomogane H."/>
            <person name="Tsuzuki M."/>
            <person name="Ueda T."/>
            <person name="Umeda M."/>
            <person name="Ward J.M."/>
            <person name="Watanabe Y."/>
            <person name="Yazaki K."/>
            <person name="Yokoyama R."/>
            <person name="Yoshitake Y."/>
            <person name="Yotsui I."/>
            <person name="Zachgo S."/>
            <person name="Schmutz J."/>
        </authorList>
    </citation>
    <scope>NUCLEOTIDE SEQUENCE [LARGE SCALE GENOMIC DNA]</scope>
    <source>
        <strain evidence="2">Tak-1</strain>
    </source>
</reference>
<dbReference type="Proteomes" id="UP000244005">
    <property type="component" value="Unassembled WGS sequence"/>
</dbReference>
<organism evidence="1 2">
    <name type="scientific">Marchantia polymorpha</name>
    <name type="common">Common liverwort</name>
    <name type="synonym">Marchantia aquatica</name>
    <dbReference type="NCBI Taxonomy" id="3197"/>
    <lineage>
        <taxon>Eukaryota</taxon>
        <taxon>Viridiplantae</taxon>
        <taxon>Streptophyta</taxon>
        <taxon>Embryophyta</taxon>
        <taxon>Marchantiophyta</taxon>
        <taxon>Marchantiopsida</taxon>
        <taxon>Marchantiidae</taxon>
        <taxon>Marchantiales</taxon>
        <taxon>Marchantiaceae</taxon>
        <taxon>Marchantia</taxon>
    </lineage>
</organism>
<gene>
    <name evidence="1" type="ORF">MARPO_0128s0015</name>
</gene>
<dbReference type="Gramene" id="Mp2g19000.1">
    <property type="protein sequence ID" value="Mp2g19000.1.cds1"/>
    <property type="gene ID" value="Mp2g19000"/>
</dbReference>
<proteinExistence type="predicted"/>
<protein>
    <submittedName>
        <fullName evidence="1">Uncharacterized protein</fullName>
    </submittedName>
</protein>
<name>A0A2R6W8M1_MARPO</name>
<evidence type="ECO:0000313" key="1">
    <source>
        <dbReference type="EMBL" id="PTQ30191.1"/>
    </source>
</evidence>
<keyword evidence="2" id="KW-1185">Reference proteome</keyword>